<keyword evidence="3" id="KW-1185">Reference proteome</keyword>
<feature type="transmembrane region" description="Helical" evidence="1">
    <location>
        <begin position="97"/>
        <end position="114"/>
    </location>
</feature>
<organism evidence="2 3">
    <name type="scientific">Psychrobacillus faecigallinarum</name>
    <dbReference type="NCBI Taxonomy" id="2762235"/>
    <lineage>
        <taxon>Bacteria</taxon>
        <taxon>Bacillati</taxon>
        <taxon>Bacillota</taxon>
        <taxon>Bacilli</taxon>
        <taxon>Bacillales</taxon>
        <taxon>Bacillaceae</taxon>
        <taxon>Psychrobacillus</taxon>
    </lineage>
</organism>
<accession>A0ABR8RB13</accession>
<evidence type="ECO:0000313" key="2">
    <source>
        <dbReference type="EMBL" id="MBD7944979.1"/>
    </source>
</evidence>
<protein>
    <submittedName>
        <fullName evidence="2">Uncharacterized protein</fullName>
    </submittedName>
</protein>
<dbReference type="Proteomes" id="UP000640786">
    <property type="component" value="Unassembled WGS sequence"/>
</dbReference>
<gene>
    <name evidence="2" type="ORF">H9650_12715</name>
</gene>
<feature type="transmembrane region" description="Helical" evidence="1">
    <location>
        <begin position="32"/>
        <end position="48"/>
    </location>
</feature>
<dbReference type="RefSeq" id="WP_151112008.1">
    <property type="nucleotide sequence ID" value="NZ_JACSQO010000006.1"/>
</dbReference>
<name>A0ABR8RB13_9BACI</name>
<sequence length="124" mass="14348">MLKLVDENYKYLMILFLAIYLINSIYLHEVTITFTVILLVIVLELFIHRHQIKQLSYSQLAIMGVVIIAGIAGIVYLLVLLQIFIEPFSLPSAVETILLVLFLAIGLYVLWQFLKKLFKRALEH</sequence>
<evidence type="ECO:0000256" key="1">
    <source>
        <dbReference type="SAM" id="Phobius"/>
    </source>
</evidence>
<proteinExistence type="predicted"/>
<dbReference type="EMBL" id="JACSQO010000006">
    <property type="protein sequence ID" value="MBD7944979.1"/>
    <property type="molecule type" value="Genomic_DNA"/>
</dbReference>
<comment type="caution">
    <text evidence="2">The sequence shown here is derived from an EMBL/GenBank/DDBJ whole genome shotgun (WGS) entry which is preliminary data.</text>
</comment>
<keyword evidence="1" id="KW-0472">Membrane</keyword>
<reference evidence="2 3" key="1">
    <citation type="submission" date="2020-08" db="EMBL/GenBank/DDBJ databases">
        <title>A Genomic Blueprint of the Chicken Gut Microbiome.</title>
        <authorList>
            <person name="Gilroy R."/>
            <person name="Ravi A."/>
            <person name="Getino M."/>
            <person name="Pursley I."/>
            <person name="Horton D.L."/>
            <person name="Alikhan N.-F."/>
            <person name="Baker D."/>
            <person name="Gharbi K."/>
            <person name="Hall N."/>
            <person name="Watson M."/>
            <person name="Adriaenssens E.M."/>
            <person name="Foster-Nyarko E."/>
            <person name="Jarju S."/>
            <person name="Secka A."/>
            <person name="Antonio M."/>
            <person name="Oren A."/>
            <person name="Chaudhuri R."/>
            <person name="La Ragione R.M."/>
            <person name="Hildebrand F."/>
            <person name="Pallen M.J."/>
        </authorList>
    </citation>
    <scope>NUCLEOTIDE SEQUENCE [LARGE SCALE GENOMIC DNA]</scope>
    <source>
        <strain evidence="2 3">Sa2BUA9</strain>
    </source>
</reference>
<feature type="transmembrane region" description="Helical" evidence="1">
    <location>
        <begin position="60"/>
        <end position="85"/>
    </location>
</feature>
<keyword evidence="1" id="KW-0812">Transmembrane</keyword>
<keyword evidence="1" id="KW-1133">Transmembrane helix</keyword>
<evidence type="ECO:0000313" key="3">
    <source>
        <dbReference type="Proteomes" id="UP000640786"/>
    </source>
</evidence>